<dbReference type="Pfam" id="PF11379">
    <property type="entry name" value="DUF3182"/>
    <property type="match status" value="1"/>
</dbReference>
<dbReference type="AlphaFoldDB" id="A0A250DIX1"/>
<gene>
    <name evidence="1" type="ORF">CKY39_14595</name>
</gene>
<dbReference type="Proteomes" id="UP000217154">
    <property type="component" value="Chromosome"/>
</dbReference>
<dbReference type="EMBL" id="CP023284">
    <property type="protein sequence ID" value="ATA54316.1"/>
    <property type="molecule type" value="Genomic_DNA"/>
</dbReference>
<proteinExistence type="predicted"/>
<sequence length="391" mass="41973">MDLRLNTVMAPEPATGPATRRVVTWDVRPQGYCSEHEHATRANVAQRLAALQGWAFAGAYDASQPGPDPLYFVPSDTLTDPHQARAMGIAGVDDLFGGVVPHAFVATKAISHPLVGPDAVRPLGWSARIAVEIGDAALPGFTCFSLDEARVAGRALLDIGRVRLKPVTATGGRGQQVVDGIDALEHCLDAMDDRAIATEGLVLETNLEQPQTYSVGQLIVAQRLVSYCGEQRLTRDNAGQEVYGGSDLLLVRGDFDALLARVDPPPPLRRAIEQARRYHRAVIDCYPDFFASRVNYDVAQGLDGQGDWRSGVLEQSWRVGGATGAEIAALEAFHQDPACQRVHASCFEVYGEAARVPAGAIVAYQGNDPEAGPLCKYTVIENTTTPHADTP</sequence>
<evidence type="ECO:0000313" key="2">
    <source>
        <dbReference type="Proteomes" id="UP000217154"/>
    </source>
</evidence>
<dbReference type="RefSeq" id="WP_095744960.1">
    <property type="nucleotide sequence ID" value="NZ_CP023284.1"/>
</dbReference>
<name>A0A250DIX1_9BURK</name>
<reference evidence="1 2" key="1">
    <citation type="submission" date="2017-09" db="EMBL/GenBank/DDBJ databases">
        <title>The diverse metabolic capabilities of V. boronicumulans make it an excellent choice for continued studies on novel biodegradation.</title>
        <authorList>
            <person name="Sun S."/>
        </authorList>
    </citation>
    <scope>NUCLEOTIDE SEQUENCE [LARGE SCALE GENOMIC DNA]</scope>
    <source>
        <strain evidence="1 2">J1</strain>
    </source>
</reference>
<accession>A0A250DIX1</accession>
<dbReference type="SUPFAM" id="SSF56059">
    <property type="entry name" value="Glutathione synthetase ATP-binding domain-like"/>
    <property type="match status" value="1"/>
</dbReference>
<dbReference type="KEGG" id="vbo:CKY39_14595"/>
<dbReference type="InterPro" id="IPR021519">
    <property type="entry name" value="DUF3182"/>
</dbReference>
<evidence type="ECO:0000313" key="1">
    <source>
        <dbReference type="EMBL" id="ATA54316.1"/>
    </source>
</evidence>
<organism evidence="1 2">
    <name type="scientific">Variovorax boronicumulans</name>
    <dbReference type="NCBI Taxonomy" id="436515"/>
    <lineage>
        <taxon>Bacteria</taxon>
        <taxon>Pseudomonadati</taxon>
        <taxon>Pseudomonadota</taxon>
        <taxon>Betaproteobacteria</taxon>
        <taxon>Burkholderiales</taxon>
        <taxon>Comamonadaceae</taxon>
        <taxon>Variovorax</taxon>
    </lineage>
</organism>
<protein>
    <submittedName>
        <fullName evidence="1">Biotin carboxylase</fullName>
    </submittedName>
</protein>